<dbReference type="EMBL" id="LKAM01000017">
    <property type="protein sequence ID" value="KUM45625.1"/>
    <property type="molecule type" value="Genomic_DNA"/>
</dbReference>
<organism evidence="1">
    <name type="scientific">Picea glauca</name>
    <name type="common">White spruce</name>
    <name type="synonym">Pinus glauca</name>
    <dbReference type="NCBI Taxonomy" id="3330"/>
    <lineage>
        <taxon>Eukaryota</taxon>
        <taxon>Viridiplantae</taxon>
        <taxon>Streptophyta</taxon>
        <taxon>Embryophyta</taxon>
        <taxon>Tracheophyta</taxon>
        <taxon>Spermatophyta</taxon>
        <taxon>Pinopsida</taxon>
        <taxon>Pinidae</taxon>
        <taxon>Conifers I</taxon>
        <taxon>Pinales</taxon>
        <taxon>Pinaceae</taxon>
        <taxon>Picea</taxon>
    </lineage>
</organism>
<proteinExistence type="predicted"/>
<protein>
    <submittedName>
        <fullName evidence="1">Uncharacterized protein</fullName>
    </submittedName>
</protein>
<geneLocation type="mitochondrion" evidence="1"/>
<name>A0A101LUL0_PICGL</name>
<accession>A0A101LUL0</accession>
<gene>
    <name evidence="1" type="ORF">ABT39_MTgene2461</name>
</gene>
<sequence length="30" mass="3370">MILYVPLYSPYIIIMGLVRERGAGSLLFLA</sequence>
<comment type="caution">
    <text evidence="1">The sequence shown here is derived from an EMBL/GenBank/DDBJ whole genome shotgun (WGS) entry which is preliminary data.</text>
</comment>
<evidence type="ECO:0000313" key="1">
    <source>
        <dbReference type="EMBL" id="KUM45625.1"/>
    </source>
</evidence>
<reference evidence="1" key="1">
    <citation type="journal article" date="2015" name="Genome Biol. Evol.">
        <title>Organellar Genomes of White Spruce (Picea glauca): Assembly and Annotation.</title>
        <authorList>
            <person name="Jackman S.D."/>
            <person name="Warren R.L."/>
            <person name="Gibb E.A."/>
            <person name="Vandervalk B.P."/>
            <person name="Mohamadi H."/>
            <person name="Chu J."/>
            <person name="Raymond A."/>
            <person name="Pleasance S."/>
            <person name="Coope R."/>
            <person name="Wildung M.R."/>
            <person name="Ritland C.E."/>
            <person name="Bousquet J."/>
            <person name="Jones S.J."/>
            <person name="Bohlmann J."/>
            <person name="Birol I."/>
        </authorList>
    </citation>
    <scope>NUCLEOTIDE SEQUENCE [LARGE SCALE GENOMIC DNA]</scope>
    <source>
        <tissue evidence="1">Flushing bud</tissue>
    </source>
</reference>
<keyword evidence="1" id="KW-0496">Mitochondrion</keyword>
<dbReference type="AlphaFoldDB" id="A0A101LUL0"/>